<dbReference type="OrthoDB" id="482053at2"/>
<feature type="compositionally biased region" description="Acidic residues" evidence="1">
    <location>
        <begin position="174"/>
        <end position="197"/>
    </location>
</feature>
<feature type="region of interest" description="Disordered" evidence="1">
    <location>
        <begin position="78"/>
        <end position="98"/>
    </location>
</feature>
<dbReference type="Proteomes" id="UP000008204">
    <property type="component" value="Chromosome"/>
</dbReference>
<dbReference type="EMBL" id="CP001287">
    <property type="protein sequence ID" value="ACK64480.1"/>
    <property type="molecule type" value="Genomic_DNA"/>
</dbReference>
<sequence length="313" mass="35235">MSPKKLTNDDKQEILKLYRQTPETTSTLADRYGVSSSTISRFLKGHLSELEYEDLIQQKRLARTTKSDKLESEPLPVLEIVETAQTPEIPEPVSQPKAKLAPEIAEIPEIPEPVPQPKPKPVPILARTLAPMVVEEPVSLNLQPTIEAPEDEEDEEDELEGVDVFALGEMLGEELAEDEDDEDELEDEDWDEEDELEYSPSLPKDGKVKVLPLSAAIFPKTCYLVIDRAAELIARPLKEFAHLGQIPPEEVQQRTLPVFDNHQGARRFSNRSQRVIKVPDGRILYKTCPYLYAKGITRLLMDGQIYSLVSAAD</sequence>
<dbReference type="RefSeq" id="WP_012593757.1">
    <property type="nucleotide sequence ID" value="NC_011726.1"/>
</dbReference>
<keyword evidence="3" id="KW-1185">Reference proteome</keyword>
<dbReference type="STRING" id="41431.PCC8801_0382"/>
<organism evidence="2 3">
    <name type="scientific">Rippkaea orientalis (strain PCC 8801 / RF-1)</name>
    <name type="common">Cyanothece sp. (strain PCC 8801)</name>
    <dbReference type="NCBI Taxonomy" id="41431"/>
    <lineage>
        <taxon>Bacteria</taxon>
        <taxon>Bacillati</taxon>
        <taxon>Cyanobacteriota</taxon>
        <taxon>Cyanophyceae</taxon>
        <taxon>Oscillatoriophycideae</taxon>
        <taxon>Chroococcales</taxon>
        <taxon>Aphanothecaceae</taxon>
        <taxon>Rippkaea</taxon>
        <taxon>Rippkaea orientalis</taxon>
    </lineage>
</organism>
<gene>
    <name evidence="2" type="ordered locus">PCC8801_0382</name>
</gene>
<evidence type="ECO:0000256" key="1">
    <source>
        <dbReference type="SAM" id="MobiDB-lite"/>
    </source>
</evidence>
<dbReference type="HOGENOM" id="CLU_055594_1_0_3"/>
<dbReference type="AlphaFoldDB" id="B7JUA0"/>
<evidence type="ECO:0000313" key="2">
    <source>
        <dbReference type="EMBL" id="ACK64480.1"/>
    </source>
</evidence>
<evidence type="ECO:0000313" key="3">
    <source>
        <dbReference type="Proteomes" id="UP000008204"/>
    </source>
</evidence>
<dbReference type="KEGG" id="cyp:PCC8801_0382"/>
<feature type="region of interest" description="Disordered" evidence="1">
    <location>
        <begin position="174"/>
        <end position="202"/>
    </location>
</feature>
<dbReference type="eggNOG" id="COG2963">
    <property type="taxonomic scope" value="Bacteria"/>
</dbReference>
<reference evidence="3" key="1">
    <citation type="journal article" date="2011" name="MBio">
        <title>Novel metabolic attributes of the genus Cyanothece, comprising a group of unicellular nitrogen-fixing Cyanobacteria.</title>
        <authorList>
            <person name="Bandyopadhyay A."/>
            <person name="Elvitigala T."/>
            <person name="Welsh E."/>
            <person name="Stockel J."/>
            <person name="Liberton M."/>
            <person name="Min H."/>
            <person name="Sherman L.A."/>
            <person name="Pakrasi H.B."/>
        </authorList>
    </citation>
    <scope>NUCLEOTIDE SEQUENCE [LARGE SCALE GENOMIC DNA]</scope>
    <source>
        <strain evidence="3">PCC 8801</strain>
    </source>
</reference>
<protein>
    <recommendedName>
        <fullName evidence="4">Transposase</fullName>
    </recommendedName>
</protein>
<name>B7JUA0_RIPO1</name>
<accession>B7JUA0</accession>
<proteinExistence type="predicted"/>
<dbReference type="Gene3D" id="1.10.10.60">
    <property type="entry name" value="Homeodomain-like"/>
    <property type="match status" value="1"/>
</dbReference>
<evidence type="ECO:0008006" key="4">
    <source>
        <dbReference type="Google" id="ProtNLM"/>
    </source>
</evidence>